<dbReference type="GO" id="GO:0004803">
    <property type="term" value="F:transposase activity"/>
    <property type="evidence" value="ECO:0007669"/>
    <property type="project" value="InterPro"/>
</dbReference>
<dbReference type="PANTHER" id="PTHR33258:SF1">
    <property type="entry name" value="TRANSPOSASE INSL FOR INSERTION SEQUENCE ELEMENT IS186A-RELATED"/>
    <property type="match status" value="1"/>
</dbReference>
<dbReference type="SUPFAM" id="SSF53098">
    <property type="entry name" value="Ribonuclease H-like"/>
    <property type="match status" value="1"/>
</dbReference>
<feature type="domain" description="Transposase IS4-like" evidence="1">
    <location>
        <begin position="93"/>
        <end position="304"/>
    </location>
</feature>
<dbReference type="GO" id="GO:0003677">
    <property type="term" value="F:DNA binding"/>
    <property type="evidence" value="ECO:0007669"/>
    <property type="project" value="InterPro"/>
</dbReference>
<dbReference type="STRING" id="1178516.AWR27_01990"/>
<sequence length="369" mass="43332">MAKPLFAKCRRFFPDIPEHVFRNLLLVCSAIVLARTTNLNVLKDYLPQLLENEQTKADSHYKRLIRFFQFAMPKRLVICILQFVFRLFQSRFTHLILDATTWRVGKKPIHLLTLCILYRDTAIPIYWVQLHKKGHSSEVDRQKLMTEALGYYRLQGKILLADREYMGEKWLRYLCLEGIDFVIRLSEGCYRLAISAAPGPAYSKLTRQAYHRKRGVIKQFTLNGCTMSIVMLKNPKNDPTEPLLYFVSSLVHKVKITEAYRRRWRIETCFKHFKTQGFNIEDLNFKNDGKIMLLIAIVVMAYVLSLKEAFEHGSLKQKAYRNGSRSMAVSYFRQGITGLRRHIQSLTIFIRYLESIAQTLLTPKWMYVQ</sequence>
<dbReference type="Gene3D" id="3.90.350.10">
    <property type="entry name" value="Transposase Inhibitor Protein From Tn5, Chain A, domain 1"/>
    <property type="match status" value="1"/>
</dbReference>
<dbReference type="InterPro" id="IPR002559">
    <property type="entry name" value="Transposase_11"/>
</dbReference>
<name>A0A1P9WS72_9BACT</name>
<dbReference type="OrthoDB" id="882324at2"/>
<dbReference type="Proteomes" id="UP000187941">
    <property type="component" value="Chromosome"/>
</dbReference>
<dbReference type="RefSeq" id="WP_077129646.1">
    <property type="nucleotide sequence ID" value="NZ_CP014263.1"/>
</dbReference>
<evidence type="ECO:0000313" key="3">
    <source>
        <dbReference type="Proteomes" id="UP000187941"/>
    </source>
</evidence>
<keyword evidence="3" id="KW-1185">Reference proteome</keyword>
<evidence type="ECO:0000259" key="1">
    <source>
        <dbReference type="Pfam" id="PF01609"/>
    </source>
</evidence>
<dbReference type="EMBL" id="CP014263">
    <property type="protein sequence ID" value="AQG78224.1"/>
    <property type="molecule type" value="Genomic_DNA"/>
</dbReference>
<dbReference type="PANTHER" id="PTHR33258">
    <property type="entry name" value="TRANSPOSASE INSL FOR INSERTION SEQUENCE ELEMENT IS186A-RELATED"/>
    <property type="match status" value="1"/>
</dbReference>
<dbReference type="InterPro" id="IPR012337">
    <property type="entry name" value="RNaseH-like_sf"/>
</dbReference>
<proteinExistence type="predicted"/>
<gene>
    <name evidence="2" type="ORF">AWR27_01990</name>
</gene>
<dbReference type="GO" id="GO:0006313">
    <property type="term" value="P:DNA transposition"/>
    <property type="evidence" value="ECO:0007669"/>
    <property type="project" value="InterPro"/>
</dbReference>
<reference evidence="2 3" key="1">
    <citation type="submission" date="2016-01" db="EMBL/GenBank/DDBJ databases">
        <authorList>
            <person name="Oliw E.H."/>
        </authorList>
    </citation>
    <scope>NUCLEOTIDE SEQUENCE [LARGE SCALE GENOMIC DNA]</scope>
    <source>
        <strain evidence="2 3">DY10</strain>
    </source>
</reference>
<dbReference type="AlphaFoldDB" id="A0A1P9WS72"/>
<accession>A0A1P9WS72</accession>
<dbReference type="KEGG" id="smon:AWR27_01990"/>
<protein>
    <recommendedName>
        <fullName evidence="1">Transposase IS4-like domain-containing protein</fullName>
    </recommendedName>
</protein>
<evidence type="ECO:0000313" key="2">
    <source>
        <dbReference type="EMBL" id="AQG78224.1"/>
    </source>
</evidence>
<dbReference type="Pfam" id="PF01609">
    <property type="entry name" value="DDE_Tnp_1"/>
    <property type="match status" value="1"/>
</dbReference>
<organism evidence="2 3">
    <name type="scientific">Spirosoma montaniterrae</name>
    <dbReference type="NCBI Taxonomy" id="1178516"/>
    <lineage>
        <taxon>Bacteria</taxon>
        <taxon>Pseudomonadati</taxon>
        <taxon>Bacteroidota</taxon>
        <taxon>Cytophagia</taxon>
        <taxon>Cytophagales</taxon>
        <taxon>Cytophagaceae</taxon>
        <taxon>Spirosoma</taxon>
    </lineage>
</organism>